<dbReference type="SUPFAM" id="SSF48403">
    <property type="entry name" value="Ankyrin repeat"/>
    <property type="match status" value="1"/>
</dbReference>
<accession>A0ABT3GF69</accession>
<evidence type="ECO:0000313" key="2">
    <source>
        <dbReference type="EMBL" id="MCW1922204.1"/>
    </source>
</evidence>
<dbReference type="Proteomes" id="UP001320876">
    <property type="component" value="Unassembled WGS sequence"/>
</dbReference>
<organism evidence="2 3">
    <name type="scientific">Luteolibacter arcticus</name>
    <dbReference type="NCBI Taxonomy" id="1581411"/>
    <lineage>
        <taxon>Bacteria</taxon>
        <taxon>Pseudomonadati</taxon>
        <taxon>Verrucomicrobiota</taxon>
        <taxon>Verrucomicrobiia</taxon>
        <taxon>Verrucomicrobiales</taxon>
        <taxon>Verrucomicrobiaceae</taxon>
        <taxon>Luteolibacter</taxon>
    </lineage>
</organism>
<evidence type="ECO:0000256" key="1">
    <source>
        <dbReference type="PROSITE-ProRule" id="PRU00023"/>
    </source>
</evidence>
<dbReference type="InterPro" id="IPR036770">
    <property type="entry name" value="Ankyrin_rpt-contain_sf"/>
</dbReference>
<gene>
    <name evidence="2" type="ORF">OKA05_06545</name>
</gene>
<proteinExistence type="predicted"/>
<feature type="repeat" description="ANK" evidence="1">
    <location>
        <begin position="172"/>
        <end position="204"/>
    </location>
</feature>
<dbReference type="PROSITE" id="PS50088">
    <property type="entry name" value="ANK_REPEAT"/>
    <property type="match status" value="1"/>
</dbReference>
<dbReference type="PROSITE" id="PS50297">
    <property type="entry name" value="ANK_REP_REGION"/>
    <property type="match status" value="1"/>
</dbReference>
<reference evidence="2 3" key="1">
    <citation type="submission" date="2022-10" db="EMBL/GenBank/DDBJ databases">
        <title>Luteolibacter arcticus strain CCTCC AB 2014275, whole genome shotgun sequencing project.</title>
        <authorList>
            <person name="Zhao G."/>
            <person name="Shen L."/>
        </authorList>
    </citation>
    <scope>NUCLEOTIDE SEQUENCE [LARGE SCALE GENOMIC DNA]</scope>
    <source>
        <strain evidence="2 3">CCTCC AB 2014275</strain>
    </source>
</reference>
<dbReference type="EMBL" id="JAPDDT010000002">
    <property type="protein sequence ID" value="MCW1922204.1"/>
    <property type="molecule type" value="Genomic_DNA"/>
</dbReference>
<comment type="caution">
    <text evidence="2">The sequence shown here is derived from an EMBL/GenBank/DDBJ whole genome shotgun (WGS) entry which is preliminary data.</text>
</comment>
<dbReference type="Pfam" id="PF12796">
    <property type="entry name" value="Ank_2"/>
    <property type="match status" value="1"/>
</dbReference>
<evidence type="ECO:0000313" key="3">
    <source>
        <dbReference type="Proteomes" id="UP001320876"/>
    </source>
</evidence>
<keyword evidence="3" id="KW-1185">Reference proteome</keyword>
<dbReference type="InterPro" id="IPR002110">
    <property type="entry name" value="Ankyrin_rpt"/>
</dbReference>
<dbReference type="RefSeq" id="WP_264486314.1">
    <property type="nucleotide sequence ID" value="NZ_JAPDDT010000002.1"/>
</dbReference>
<sequence length="361" mass="40191">MIAKGFFGIWLALSTPLPAEGEPAALSREEALKLARSYDGRELGSLWFDHGDKAGPYRHAGRVVLSPGAHISYEVGEPGKDLSSTGLYVDDDVWETHLDFFTGPTGAGWVTAHNFKPEVAPIVPRSRKDTRTKRQMALGPAGALAIEEGNLELLKVLLAQGLELNGVLDLKDRMTPLYAAVWERELGIAKFLFEKGADPEVRSRSGERPIELAIEWKMDDFIELLAKPLSEEKRIAAVPEGALANIFSRQEAEKIQFIRWQGADPPEELLTWLRKVLPNARAASHMETLGKRPLGAHSWYRDKLDGRFGSLLEVKIEPAGGSWKVHLRDSVGPFLAGGGWEAEVFQQKGYWFRKDEKSWAE</sequence>
<name>A0ABT3GF69_9BACT</name>
<dbReference type="Gene3D" id="1.25.40.20">
    <property type="entry name" value="Ankyrin repeat-containing domain"/>
    <property type="match status" value="1"/>
</dbReference>
<protein>
    <submittedName>
        <fullName evidence="2">Ankyrin repeat domain-containing protein</fullName>
    </submittedName>
</protein>
<keyword evidence="1" id="KW-0040">ANK repeat</keyword>